<dbReference type="EMBL" id="KZ293415">
    <property type="protein sequence ID" value="PBK78704.1"/>
    <property type="molecule type" value="Genomic_DNA"/>
</dbReference>
<name>A0A2H3CBK1_9AGAR</name>
<protein>
    <submittedName>
        <fullName evidence="1">Uncharacterized protein</fullName>
    </submittedName>
</protein>
<accession>A0A2H3CBK1</accession>
<keyword evidence="2" id="KW-1185">Reference proteome</keyword>
<evidence type="ECO:0000313" key="1">
    <source>
        <dbReference type="EMBL" id="PBK78704.1"/>
    </source>
</evidence>
<dbReference type="Proteomes" id="UP000218334">
    <property type="component" value="Unassembled WGS sequence"/>
</dbReference>
<evidence type="ECO:0000313" key="2">
    <source>
        <dbReference type="Proteomes" id="UP000218334"/>
    </source>
</evidence>
<organism evidence="1 2">
    <name type="scientific">Armillaria solidipes</name>
    <dbReference type="NCBI Taxonomy" id="1076256"/>
    <lineage>
        <taxon>Eukaryota</taxon>
        <taxon>Fungi</taxon>
        <taxon>Dikarya</taxon>
        <taxon>Basidiomycota</taxon>
        <taxon>Agaricomycotina</taxon>
        <taxon>Agaricomycetes</taxon>
        <taxon>Agaricomycetidae</taxon>
        <taxon>Agaricales</taxon>
        <taxon>Marasmiineae</taxon>
        <taxon>Physalacriaceae</taxon>
        <taxon>Armillaria</taxon>
    </lineage>
</organism>
<reference evidence="2" key="1">
    <citation type="journal article" date="2017" name="Nat. Ecol. Evol.">
        <title>Genome expansion and lineage-specific genetic innovations in the forest pathogenic fungi Armillaria.</title>
        <authorList>
            <person name="Sipos G."/>
            <person name="Prasanna A.N."/>
            <person name="Walter M.C."/>
            <person name="O'Connor E."/>
            <person name="Balint B."/>
            <person name="Krizsan K."/>
            <person name="Kiss B."/>
            <person name="Hess J."/>
            <person name="Varga T."/>
            <person name="Slot J."/>
            <person name="Riley R."/>
            <person name="Boka B."/>
            <person name="Rigling D."/>
            <person name="Barry K."/>
            <person name="Lee J."/>
            <person name="Mihaltcheva S."/>
            <person name="LaButti K."/>
            <person name="Lipzen A."/>
            <person name="Waldron R."/>
            <person name="Moloney N.M."/>
            <person name="Sperisen C."/>
            <person name="Kredics L."/>
            <person name="Vagvoelgyi C."/>
            <person name="Patrignani A."/>
            <person name="Fitzpatrick D."/>
            <person name="Nagy I."/>
            <person name="Doyle S."/>
            <person name="Anderson J.B."/>
            <person name="Grigoriev I.V."/>
            <person name="Gueldener U."/>
            <person name="Muensterkoetter M."/>
            <person name="Nagy L.G."/>
        </authorList>
    </citation>
    <scope>NUCLEOTIDE SEQUENCE [LARGE SCALE GENOMIC DNA]</scope>
    <source>
        <strain evidence="2">28-4</strain>
    </source>
</reference>
<dbReference type="AlphaFoldDB" id="A0A2H3CBK1"/>
<proteinExistence type="predicted"/>
<gene>
    <name evidence="1" type="ORF">ARMSODRAFT_1011247</name>
</gene>
<sequence length="100" mass="11486">MPATSQSTPDSKKQPLWLFYSKFSMAKIYIAIHESELVVWTANILADILMHLTALSPQLYRALDGRNGHLSIRYLQATNEHLHKTLKLYDAVIRCLHVHT</sequence>